<feature type="transmembrane region" description="Helical" evidence="8">
    <location>
        <begin position="210"/>
        <end position="227"/>
    </location>
</feature>
<reference evidence="9 10" key="2">
    <citation type="journal article" date="2011" name="Stand. Genomic Sci.">
        <title>Complete genome sequence of Calditerrivibrio nitroreducens type strain (Yu37-1).</title>
        <authorList>
            <person name="Pitluck S."/>
            <person name="Sikorski J."/>
            <person name="Zeytun A."/>
            <person name="Lapidus A."/>
            <person name="Nolan M."/>
            <person name="Lucas S."/>
            <person name="Hammon N."/>
            <person name="Deshpande S."/>
            <person name="Cheng J.F."/>
            <person name="Tapia R."/>
            <person name="Han C."/>
            <person name="Goodwin L."/>
            <person name="Liolios K."/>
            <person name="Pagani I."/>
            <person name="Ivanova N."/>
            <person name="Mavromatis K."/>
            <person name="Pati A."/>
            <person name="Chen A."/>
            <person name="Palaniappan K."/>
            <person name="Hauser L."/>
            <person name="Chang Y.J."/>
            <person name="Jeffries C.D."/>
            <person name="Detter J.C."/>
            <person name="Brambilla E."/>
            <person name="Djao O.D."/>
            <person name="Rohde M."/>
            <person name="Spring S."/>
            <person name="Goker M."/>
            <person name="Woyke T."/>
            <person name="Bristow J."/>
            <person name="Eisen J.A."/>
            <person name="Markowitz V."/>
            <person name="Hugenholtz P."/>
            <person name="Kyrpides N.C."/>
            <person name="Klenk H.P."/>
            <person name="Land M."/>
        </authorList>
    </citation>
    <scope>NUCLEOTIDE SEQUENCE [LARGE SCALE GENOMIC DNA]</scope>
    <source>
        <strain evidence="10">DSM 19672 / NBRC 101217 / Yu37-1</strain>
    </source>
</reference>
<accession>E4THD9</accession>
<dbReference type="Pfam" id="PF00953">
    <property type="entry name" value="Glycos_transf_4"/>
    <property type="match status" value="1"/>
</dbReference>
<comment type="subcellular location">
    <subcellularLocation>
        <location evidence="1">Cell membrane</location>
        <topology evidence="1">Multi-pass membrane protein</topology>
    </subcellularLocation>
</comment>
<dbReference type="STRING" id="768670.Calni_1978"/>
<organism evidence="9 10">
    <name type="scientific">Calditerrivibrio nitroreducens (strain DSM 19672 / NBRC 101217 / Yu37-1)</name>
    <dbReference type="NCBI Taxonomy" id="768670"/>
    <lineage>
        <taxon>Bacteria</taxon>
        <taxon>Pseudomonadati</taxon>
        <taxon>Deferribacterota</taxon>
        <taxon>Deferribacteres</taxon>
        <taxon>Deferribacterales</taxon>
        <taxon>Calditerrivibrionaceae</taxon>
    </lineage>
</organism>
<dbReference type="GO" id="GO:0016780">
    <property type="term" value="F:phosphotransferase activity, for other substituted phosphate groups"/>
    <property type="evidence" value="ECO:0007669"/>
    <property type="project" value="InterPro"/>
</dbReference>
<dbReference type="GO" id="GO:0071555">
    <property type="term" value="P:cell wall organization"/>
    <property type="evidence" value="ECO:0007669"/>
    <property type="project" value="TreeGrafter"/>
</dbReference>
<feature type="transmembrane region" description="Helical" evidence="8">
    <location>
        <begin position="179"/>
        <end position="198"/>
    </location>
</feature>
<evidence type="ECO:0000256" key="7">
    <source>
        <dbReference type="PIRSR" id="PIRSR600715-1"/>
    </source>
</evidence>
<comment type="cofactor">
    <cofactor evidence="7">
        <name>Mg(2+)</name>
        <dbReference type="ChEBI" id="CHEBI:18420"/>
    </cofactor>
</comment>
<dbReference type="GO" id="GO:0046872">
    <property type="term" value="F:metal ion binding"/>
    <property type="evidence" value="ECO:0007669"/>
    <property type="project" value="UniProtKB-KW"/>
</dbReference>
<evidence type="ECO:0000256" key="1">
    <source>
        <dbReference type="ARBA" id="ARBA00004651"/>
    </source>
</evidence>
<keyword evidence="2" id="KW-1003">Cell membrane</keyword>
<gene>
    <name evidence="9" type="ordered locus">Calni_1978</name>
</gene>
<dbReference type="GO" id="GO:0005886">
    <property type="term" value="C:plasma membrane"/>
    <property type="evidence" value="ECO:0007669"/>
    <property type="project" value="UniProtKB-SubCell"/>
</dbReference>
<dbReference type="GO" id="GO:0044038">
    <property type="term" value="P:cell wall macromolecule biosynthetic process"/>
    <property type="evidence" value="ECO:0007669"/>
    <property type="project" value="TreeGrafter"/>
</dbReference>
<evidence type="ECO:0000256" key="3">
    <source>
        <dbReference type="ARBA" id="ARBA00022679"/>
    </source>
</evidence>
<keyword evidence="3 9" id="KW-0808">Transferase</keyword>
<dbReference type="HOGENOM" id="CLU_023982_5_0_0"/>
<feature type="transmembrane region" description="Helical" evidence="8">
    <location>
        <begin position="154"/>
        <end position="173"/>
    </location>
</feature>
<dbReference type="GO" id="GO:0009103">
    <property type="term" value="P:lipopolysaccharide biosynthetic process"/>
    <property type="evidence" value="ECO:0007669"/>
    <property type="project" value="TreeGrafter"/>
</dbReference>
<keyword evidence="7" id="KW-0479">Metal-binding</keyword>
<feature type="binding site" evidence="7">
    <location>
        <position position="149"/>
    </location>
    <ligand>
        <name>Mg(2+)</name>
        <dbReference type="ChEBI" id="CHEBI:18420"/>
    </ligand>
</feature>
<proteinExistence type="predicted"/>
<dbReference type="InterPro" id="IPR000715">
    <property type="entry name" value="Glycosyl_transferase_4"/>
</dbReference>
<keyword evidence="6 8" id="KW-0472">Membrane</keyword>
<dbReference type="EMBL" id="CP002347">
    <property type="protein sequence ID" value="ADR19874.1"/>
    <property type="molecule type" value="Genomic_DNA"/>
</dbReference>
<evidence type="ECO:0000256" key="8">
    <source>
        <dbReference type="SAM" id="Phobius"/>
    </source>
</evidence>
<name>E4THD9_CALNY</name>
<dbReference type="eggNOG" id="COG0472">
    <property type="taxonomic scope" value="Bacteria"/>
</dbReference>
<evidence type="ECO:0000256" key="4">
    <source>
        <dbReference type="ARBA" id="ARBA00022692"/>
    </source>
</evidence>
<evidence type="ECO:0000256" key="5">
    <source>
        <dbReference type="ARBA" id="ARBA00022989"/>
    </source>
</evidence>
<feature type="transmembrane region" description="Helical" evidence="8">
    <location>
        <begin position="233"/>
        <end position="254"/>
    </location>
</feature>
<feature type="transmembrane region" description="Helical" evidence="8">
    <location>
        <begin position="6"/>
        <end position="25"/>
    </location>
</feature>
<dbReference type="OrthoDB" id="9783652at2"/>
<dbReference type="KEGG" id="cni:Calni_1978"/>
<keyword evidence="4 8" id="KW-0812">Transmembrane</keyword>
<evidence type="ECO:0000313" key="9">
    <source>
        <dbReference type="EMBL" id="ADR19874.1"/>
    </source>
</evidence>
<sequence length="315" mass="35548" precursor="true">MEEKVILVTFFVSLLINAVIVILARKIDVFITDHLHSGPQKFHENPTPRIGGLGIFLAMSGWFIVNNYWIFLLVSIPVFLAGFIEDITKTLNPKVRLFLMSVSGVLAYFLLDAKILKVNLPIVDDILAIPLLSFLFTIFALVGIANAINIIDGFNGLASGVSIMILFSISFVANSVGDTFIRDVSVVFIFAIFGFFVLNWPFGKIFLGDGGAYFIGFLVGVLAVILVERNNVVSPWFALTVMIYPIYEVLFSIYRKKFLRNLSPFEPDSVHFHMLIYKILIKRIFPDKNKLFRNSTSSIFIWILNFIPITLSVIF</sequence>
<protein>
    <submittedName>
        <fullName evidence="9">Glycosyl transferase, family 4, conserved region</fullName>
    </submittedName>
</protein>
<feature type="transmembrane region" description="Helical" evidence="8">
    <location>
        <begin position="70"/>
        <end position="88"/>
    </location>
</feature>
<feature type="transmembrane region" description="Helical" evidence="8">
    <location>
        <begin position="126"/>
        <end position="147"/>
    </location>
</feature>
<dbReference type="AlphaFoldDB" id="E4THD9"/>
<dbReference type="CDD" id="cd06912">
    <property type="entry name" value="GT_MraY_like"/>
    <property type="match status" value="1"/>
</dbReference>
<evidence type="ECO:0000313" key="10">
    <source>
        <dbReference type="Proteomes" id="UP000007039"/>
    </source>
</evidence>
<feature type="binding site" evidence="7">
    <location>
        <position position="209"/>
    </location>
    <ligand>
        <name>Mg(2+)</name>
        <dbReference type="ChEBI" id="CHEBI:18420"/>
    </ligand>
</feature>
<dbReference type="PANTHER" id="PTHR22926">
    <property type="entry name" value="PHOSPHO-N-ACETYLMURAMOYL-PENTAPEPTIDE-TRANSFERASE"/>
    <property type="match status" value="1"/>
</dbReference>
<evidence type="ECO:0000256" key="2">
    <source>
        <dbReference type="ARBA" id="ARBA00022475"/>
    </source>
</evidence>
<evidence type="ECO:0000256" key="6">
    <source>
        <dbReference type="ARBA" id="ARBA00023136"/>
    </source>
</evidence>
<reference key="1">
    <citation type="submission" date="2010-11" db="EMBL/GenBank/DDBJ databases">
        <title>The complete genome of chromosome of Calditerrivibrio nitroreducens DSM 19672.</title>
        <authorList>
            <consortium name="US DOE Joint Genome Institute (JGI-PGF)"/>
            <person name="Lucas S."/>
            <person name="Copeland A."/>
            <person name="Lapidus A."/>
            <person name="Bruce D."/>
            <person name="Goodwin L."/>
            <person name="Pitluck S."/>
            <person name="Kyrpides N."/>
            <person name="Mavromatis K."/>
            <person name="Ivanova N."/>
            <person name="Mikhailova N."/>
            <person name="Zeytun A."/>
            <person name="Brettin T."/>
            <person name="Detter J.C."/>
            <person name="Tapia R."/>
            <person name="Han C."/>
            <person name="Land M."/>
            <person name="Hauser L."/>
            <person name="Markowitz V."/>
            <person name="Cheng J.-F."/>
            <person name="Hugenholtz P."/>
            <person name="Woyke T."/>
            <person name="Wu D."/>
            <person name="Spring S."/>
            <person name="Schroeder M."/>
            <person name="Brambilla E."/>
            <person name="Klenk H.-P."/>
            <person name="Eisen J.A."/>
        </authorList>
    </citation>
    <scope>NUCLEOTIDE SEQUENCE [LARGE SCALE GENOMIC DNA]</scope>
    <source>
        <strain>DSM 19672</strain>
    </source>
</reference>
<keyword evidence="10" id="KW-1185">Reference proteome</keyword>
<feature type="transmembrane region" description="Helical" evidence="8">
    <location>
        <begin position="291"/>
        <end position="314"/>
    </location>
</feature>
<keyword evidence="7" id="KW-0460">Magnesium</keyword>
<feature type="transmembrane region" description="Helical" evidence="8">
    <location>
        <begin position="95"/>
        <end position="111"/>
    </location>
</feature>
<dbReference type="PANTHER" id="PTHR22926:SF3">
    <property type="entry name" value="UNDECAPRENYL-PHOSPHATE ALPHA-N-ACETYLGLUCOSAMINYL 1-PHOSPHATE TRANSFERASE"/>
    <property type="match status" value="1"/>
</dbReference>
<dbReference type="Proteomes" id="UP000007039">
    <property type="component" value="Chromosome"/>
</dbReference>
<dbReference type="RefSeq" id="WP_013452081.1">
    <property type="nucleotide sequence ID" value="NC_014758.1"/>
</dbReference>
<keyword evidence="5 8" id="KW-1133">Transmembrane helix</keyword>